<name>A0A850P5C9_9PROT</name>
<gene>
    <name evidence="1" type="ORF">HUK82_00340</name>
</gene>
<dbReference type="AlphaFoldDB" id="A0A850P5C9"/>
<reference evidence="1 2" key="1">
    <citation type="submission" date="2020-06" db="EMBL/GenBank/DDBJ databases">
        <title>Description of novel acetic acid bacteria.</title>
        <authorList>
            <person name="Sombolestani A."/>
        </authorList>
    </citation>
    <scope>NUCLEOTIDE SEQUENCE [LARGE SCALE GENOMIC DNA]</scope>
    <source>
        <strain evidence="1 2">LMG 27010</strain>
    </source>
</reference>
<proteinExistence type="predicted"/>
<protein>
    <submittedName>
        <fullName evidence="1">Uncharacterized protein</fullName>
    </submittedName>
</protein>
<sequence length="101" mass="10864">MAKAGKGGFQARRLGAHARAVMNDRRWALLSLAGRAAWLQMTDVADELPELRGPSVGRVITPDFLARLLAATPSELEAAVADLERLTIVARVDGGIRLKAF</sequence>
<dbReference type="EMBL" id="JABXXR010000001">
    <property type="protein sequence ID" value="NVN39014.1"/>
    <property type="molecule type" value="Genomic_DNA"/>
</dbReference>
<comment type="caution">
    <text evidence="1">The sequence shown here is derived from an EMBL/GenBank/DDBJ whole genome shotgun (WGS) entry which is preliminary data.</text>
</comment>
<evidence type="ECO:0000313" key="2">
    <source>
        <dbReference type="Proteomes" id="UP000585665"/>
    </source>
</evidence>
<evidence type="ECO:0000313" key="1">
    <source>
        <dbReference type="EMBL" id="NVN39014.1"/>
    </source>
</evidence>
<keyword evidence="2" id="KW-1185">Reference proteome</keyword>
<dbReference type="Proteomes" id="UP000585665">
    <property type="component" value="Unassembled WGS sequence"/>
</dbReference>
<organism evidence="1 2">
    <name type="scientific">Ameyamaea chiangmaiensis</name>
    <dbReference type="NCBI Taxonomy" id="442969"/>
    <lineage>
        <taxon>Bacteria</taxon>
        <taxon>Pseudomonadati</taxon>
        <taxon>Pseudomonadota</taxon>
        <taxon>Alphaproteobacteria</taxon>
        <taxon>Acetobacterales</taxon>
        <taxon>Acetobacteraceae</taxon>
        <taxon>Ameyamaea</taxon>
    </lineage>
</organism>
<accession>A0A850P5C9</accession>
<dbReference type="RefSeq" id="WP_176612037.1">
    <property type="nucleotide sequence ID" value="NZ_JABXXR010000001.1"/>
</dbReference>